<evidence type="ECO:0000256" key="1">
    <source>
        <dbReference type="SAM" id="Phobius"/>
    </source>
</evidence>
<comment type="caution">
    <text evidence="2">The sequence shown here is derived from an EMBL/GenBank/DDBJ whole genome shotgun (WGS) entry which is preliminary data.</text>
</comment>
<dbReference type="AlphaFoldDB" id="A0A1J9QIH9"/>
<keyword evidence="1" id="KW-0812">Transmembrane</keyword>
<gene>
    <name evidence="2" type="ORF">AJ78_04068</name>
</gene>
<protein>
    <submittedName>
        <fullName evidence="2">Uncharacterized protein</fullName>
    </submittedName>
</protein>
<keyword evidence="3" id="KW-1185">Reference proteome</keyword>
<dbReference type="VEuPathDB" id="FungiDB:AJ78_04068"/>
<keyword evidence="1" id="KW-0472">Membrane</keyword>
<keyword evidence="1" id="KW-1133">Transmembrane helix</keyword>
<name>A0A1J9QIH9_9EURO</name>
<reference evidence="2 3" key="1">
    <citation type="submission" date="2015-07" db="EMBL/GenBank/DDBJ databases">
        <title>Emmonsia species relationships and genome sequence.</title>
        <authorList>
            <consortium name="The Broad Institute Genomics Platform"/>
            <person name="Cuomo C.A."/>
            <person name="Munoz J.F."/>
            <person name="Imamovic A."/>
            <person name="Priest M.E."/>
            <person name="Young S."/>
            <person name="Clay O.K."/>
            <person name="McEwen J.G."/>
        </authorList>
    </citation>
    <scope>NUCLEOTIDE SEQUENCE [LARGE SCALE GENOMIC DNA]</scope>
    <source>
        <strain evidence="2 3">UAMH 9510</strain>
    </source>
</reference>
<organism evidence="2 3">
    <name type="scientific">Emergomyces pasteurianus Ep9510</name>
    <dbReference type="NCBI Taxonomy" id="1447872"/>
    <lineage>
        <taxon>Eukaryota</taxon>
        <taxon>Fungi</taxon>
        <taxon>Dikarya</taxon>
        <taxon>Ascomycota</taxon>
        <taxon>Pezizomycotina</taxon>
        <taxon>Eurotiomycetes</taxon>
        <taxon>Eurotiomycetidae</taxon>
        <taxon>Onygenales</taxon>
        <taxon>Ajellomycetaceae</taxon>
        <taxon>Emergomyces</taxon>
    </lineage>
</organism>
<feature type="transmembrane region" description="Helical" evidence="1">
    <location>
        <begin position="42"/>
        <end position="61"/>
    </location>
</feature>
<evidence type="ECO:0000313" key="3">
    <source>
        <dbReference type="Proteomes" id="UP000182235"/>
    </source>
</evidence>
<dbReference type="Proteomes" id="UP000182235">
    <property type="component" value="Unassembled WGS sequence"/>
</dbReference>
<dbReference type="EMBL" id="LGRN01000142">
    <property type="protein sequence ID" value="OJD15692.1"/>
    <property type="molecule type" value="Genomic_DNA"/>
</dbReference>
<dbReference type="OrthoDB" id="10268090at2759"/>
<evidence type="ECO:0000313" key="2">
    <source>
        <dbReference type="EMBL" id="OJD15692.1"/>
    </source>
</evidence>
<sequence>MLTDQSALSPTTSFLRLVLRQLRRVCMEIRDRTDSSDIADRWLLPVIAGAVPAGLSTYLAVSHIRKTYSAPMREVVGVLYDMEGRAPGGAVNTVLGQIADYGFSGIFAVSTIDALSPRKPLLHALFPTFTFPMALSPVRSTVGWLVPPGNGPSTGQRRKNHFTYRAMGVADTDTVPSPQVMEEIAYFWGCA</sequence>
<accession>A0A1J9QIH9</accession>
<proteinExistence type="predicted"/>